<reference evidence="1 2" key="1">
    <citation type="submission" date="2016-03" db="EMBL/GenBank/DDBJ databases">
        <title>Trachymyrmex septentrionalis WGS genome.</title>
        <authorList>
            <person name="Nygaard S."/>
            <person name="Hu H."/>
            <person name="Boomsma J."/>
            <person name="Zhang G."/>
        </authorList>
    </citation>
    <scope>NUCLEOTIDE SEQUENCE [LARGE SCALE GENOMIC DNA]</scope>
    <source>
        <strain evidence="1">Tsep2-gDNA-1</strain>
        <tissue evidence="1">Whole body</tissue>
    </source>
</reference>
<organism evidence="1 2">
    <name type="scientific">Trachymyrmex septentrionalis</name>
    <dbReference type="NCBI Taxonomy" id="34720"/>
    <lineage>
        <taxon>Eukaryota</taxon>
        <taxon>Metazoa</taxon>
        <taxon>Ecdysozoa</taxon>
        <taxon>Arthropoda</taxon>
        <taxon>Hexapoda</taxon>
        <taxon>Insecta</taxon>
        <taxon>Pterygota</taxon>
        <taxon>Neoptera</taxon>
        <taxon>Endopterygota</taxon>
        <taxon>Hymenoptera</taxon>
        <taxon>Apocrita</taxon>
        <taxon>Aculeata</taxon>
        <taxon>Formicoidea</taxon>
        <taxon>Formicidae</taxon>
        <taxon>Myrmicinae</taxon>
        <taxon>Trachymyrmex</taxon>
    </lineage>
</organism>
<accession>A0A195FFX3</accession>
<dbReference type="Proteomes" id="UP000078541">
    <property type="component" value="Unassembled WGS sequence"/>
</dbReference>
<evidence type="ECO:0000313" key="2">
    <source>
        <dbReference type="Proteomes" id="UP000078541"/>
    </source>
</evidence>
<name>A0A195FFX3_9HYME</name>
<evidence type="ECO:0000313" key="1">
    <source>
        <dbReference type="EMBL" id="KYN39595.1"/>
    </source>
</evidence>
<dbReference type="EMBL" id="KQ981606">
    <property type="protein sequence ID" value="KYN39595.1"/>
    <property type="molecule type" value="Genomic_DNA"/>
</dbReference>
<feature type="non-terminal residue" evidence="1">
    <location>
        <position position="1"/>
    </location>
</feature>
<protein>
    <submittedName>
        <fullName evidence="1">Uncharacterized protein</fullName>
    </submittedName>
</protein>
<gene>
    <name evidence="1" type="ORF">ALC56_06089</name>
</gene>
<proteinExistence type="predicted"/>
<keyword evidence="2" id="KW-1185">Reference proteome</keyword>
<dbReference type="AlphaFoldDB" id="A0A195FFX3"/>
<sequence>TFAFSPLIISDVHRFKHANVVTDRDRRRPPRDETEPGAVDWCARACIDRAAWLASGGSGRRTGIIRRGAIARYWEDVVGDRCFRTAPFRTPHSFCSWCAAGWPTGSSPFTSPFIPAPSSGYYVATASLVVIV</sequence>